<dbReference type="AlphaFoldDB" id="A0A645K2B4"/>
<reference evidence="3" key="1">
    <citation type="submission" date="2019-08" db="EMBL/GenBank/DDBJ databases">
        <authorList>
            <person name="Kucharzyk K."/>
            <person name="Murdoch R.W."/>
            <person name="Higgins S."/>
            <person name="Loffler F."/>
        </authorList>
    </citation>
    <scope>NUCLEOTIDE SEQUENCE</scope>
</reference>
<dbReference type="GO" id="GO:0005840">
    <property type="term" value="C:ribosome"/>
    <property type="evidence" value="ECO:0007669"/>
    <property type="project" value="UniProtKB-KW"/>
</dbReference>
<keyword evidence="2" id="KW-0687">Ribonucleoprotein</keyword>
<dbReference type="EMBL" id="VSSQ01147174">
    <property type="protein sequence ID" value="MPN65193.1"/>
    <property type="molecule type" value="Genomic_DNA"/>
</dbReference>
<dbReference type="SUPFAM" id="SSF50104">
    <property type="entry name" value="Translation proteins SH3-like domain"/>
    <property type="match status" value="1"/>
</dbReference>
<organism evidence="3">
    <name type="scientific">bioreactor metagenome</name>
    <dbReference type="NCBI Taxonomy" id="1076179"/>
    <lineage>
        <taxon>unclassified sequences</taxon>
        <taxon>metagenomes</taxon>
        <taxon>ecological metagenomes</taxon>
    </lineage>
</organism>
<protein>
    <recommendedName>
        <fullName evidence="4">KOW domain-containing protein</fullName>
    </recommendedName>
</protein>
<evidence type="ECO:0000313" key="3">
    <source>
        <dbReference type="EMBL" id="MPN65193.1"/>
    </source>
</evidence>
<keyword evidence="1" id="KW-0689">Ribosomal protein</keyword>
<gene>
    <name evidence="3" type="ORF">SDC9_212972</name>
</gene>
<proteinExistence type="predicted"/>
<dbReference type="InterPro" id="IPR041985">
    <property type="entry name" value="Ribosomal_eL14_KOW"/>
</dbReference>
<evidence type="ECO:0000256" key="1">
    <source>
        <dbReference type="ARBA" id="ARBA00022980"/>
    </source>
</evidence>
<dbReference type="InterPro" id="IPR008991">
    <property type="entry name" value="Translation_prot_SH3-like_sf"/>
</dbReference>
<comment type="caution">
    <text evidence="3">The sequence shown here is derived from an EMBL/GenBank/DDBJ whole genome shotgun (WGS) entry which is preliminary data.</text>
</comment>
<sequence length="108" mass="11886">MKKKVYPDYGAFCAAVASSRDDGMRGQLVRSRAGHDKGSYYLVLARADDMLYLADGRKRGVKNPKKKNIRHVQVVHQVAADLMTQADAALPSDVEIRAALAKLIKEGE</sequence>
<evidence type="ECO:0000256" key="2">
    <source>
        <dbReference type="ARBA" id="ARBA00023274"/>
    </source>
</evidence>
<evidence type="ECO:0008006" key="4">
    <source>
        <dbReference type="Google" id="ProtNLM"/>
    </source>
</evidence>
<dbReference type="CDD" id="cd06088">
    <property type="entry name" value="KOW_RPL14"/>
    <property type="match status" value="1"/>
</dbReference>
<dbReference type="GO" id="GO:1990904">
    <property type="term" value="C:ribonucleoprotein complex"/>
    <property type="evidence" value="ECO:0007669"/>
    <property type="project" value="UniProtKB-KW"/>
</dbReference>
<accession>A0A645K2B4</accession>
<name>A0A645K2B4_9ZZZZ</name>